<reference evidence="1 2" key="1">
    <citation type="submission" date="2017-12" db="EMBL/GenBank/DDBJ databases">
        <title>High-resolution comparative analysis of great ape genomes.</title>
        <authorList>
            <person name="Pollen A."/>
            <person name="Hastie A."/>
            <person name="Hormozdiari F."/>
            <person name="Dougherty M."/>
            <person name="Liu R."/>
            <person name="Chaisson M."/>
            <person name="Hoppe E."/>
            <person name="Hill C."/>
            <person name="Pang A."/>
            <person name="Hillier L."/>
            <person name="Baker C."/>
            <person name="Armstrong J."/>
            <person name="Shendure J."/>
            <person name="Paten B."/>
            <person name="Wilson R."/>
            <person name="Chao H."/>
            <person name="Schneider V."/>
            <person name="Ventura M."/>
            <person name="Kronenberg Z."/>
            <person name="Murali S."/>
            <person name="Gordon D."/>
            <person name="Cantsilieris S."/>
            <person name="Munson K."/>
            <person name="Nelson B."/>
            <person name="Raja A."/>
            <person name="Underwood J."/>
            <person name="Diekhans M."/>
            <person name="Fiddes I."/>
            <person name="Haussler D."/>
            <person name="Eichler E."/>
        </authorList>
    </citation>
    <scope>NUCLEOTIDE SEQUENCE [LARGE SCALE GENOMIC DNA]</scope>
    <source>
        <strain evidence="1">Yerkes chimp pedigree #C0471</strain>
    </source>
</reference>
<comment type="caution">
    <text evidence="1">The sequence shown here is derived from an EMBL/GenBank/DDBJ whole genome shotgun (WGS) entry which is preliminary data.</text>
</comment>
<accession>A0A2J8Q802</accession>
<gene>
    <name evidence="1" type="ORF">CK820_G0041974</name>
</gene>
<dbReference type="AlphaFoldDB" id="A0A2J8Q802"/>
<protein>
    <submittedName>
        <fullName evidence="1">TTYH1 isoform 11</fullName>
    </submittedName>
</protein>
<dbReference type="Proteomes" id="UP000236370">
    <property type="component" value="Unassembled WGS sequence"/>
</dbReference>
<evidence type="ECO:0000313" key="1">
    <source>
        <dbReference type="EMBL" id="PNI92400.1"/>
    </source>
</evidence>
<evidence type="ECO:0000313" key="2">
    <source>
        <dbReference type="Proteomes" id="UP000236370"/>
    </source>
</evidence>
<feature type="non-terminal residue" evidence="1">
    <location>
        <position position="1"/>
    </location>
</feature>
<sequence length="37" mass="3873">LIRFCCCRPPEPPGSKIPSPGGGCVTWSCIVALLAGW</sequence>
<name>A0A2J8Q802_PANTR</name>
<proteinExistence type="predicted"/>
<dbReference type="EMBL" id="NBAG03000069">
    <property type="protein sequence ID" value="PNI92400.1"/>
    <property type="molecule type" value="Genomic_DNA"/>
</dbReference>
<organism evidence="1 2">
    <name type="scientific">Pan troglodytes</name>
    <name type="common">Chimpanzee</name>
    <dbReference type="NCBI Taxonomy" id="9598"/>
    <lineage>
        <taxon>Eukaryota</taxon>
        <taxon>Metazoa</taxon>
        <taxon>Chordata</taxon>
        <taxon>Craniata</taxon>
        <taxon>Vertebrata</taxon>
        <taxon>Euteleostomi</taxon>
        <taxon>Mammalia</taxon>
        <taxon>Eutheria</taxon>
        <taxon>Euarchontoglires</taxon>
        <taxon>Primates</taxon>
        <taxon>Haplorrhini</taxon>
        <taxon>Catarrhini</taxon>
        <taxon>Hominidae</taxon>
        <taxon>Pan</taxon>
    </lineage>
</organism>